<dbReference type="Pfam" id="PF04773">
    <property type="entry name" value="FecR"/>
    <property type="match status" value="1"/>
</dbReference>
<feature type="domain" description="FecR protein" evidence="1">
    <location>
        <begin position="113"/>
        <end position="206"/>
    </location>
</feature>
<name>A0A7W2KDW5_9PSED</name>
<evidence type="ECO:0000313" key="5">
    <source>
        <dbReference type="Proteomes" id="UP000545074"/>
    </source>
</evidence>
<gene>
    <name evidence="3" type="ORF">H4C44_06620</name>
    <name evidence="4" type="ORF">H4C80_06140</name>
</gene>
<evidence type="ECO:0000313" key="6">
    <source>
        <dbReference type="Proteomes" id="UP000556620"/>
    </source>
</evidence>
<protein>
    <submittedName>
        <fullName evidence="4">FecR domain-containing protein</fullName>
    </submittedName>
</protein>
<evidence type="ECO:0000313" key="4">
    <source>
        <dbReference type="EMBL" id="MBA6096722.1"/>
    </source>
</evidence>
<reference evidence="5 6" key="1">
    <citation type="submission" date="2020-07" db="EMBL/GenBank/DDBJ databases">
        <title>Diversity of carbapenemase encoding genes among Pseudomonas putida group clinical isolates in a tertiary Brazilian hospital.</title>
        <authorList>
            <person name="Alberto-Lei F."/>
            <person name="Nodari C.S."/>
            <person name="Streling A.P."/>
            <person name="Paulino J.T."/>
            <person name="Bessa-Neto F.O."/>
            <person name="Cayo R."/>
            <person name="Gales A.C."/>
        </authorList>
    </citation>
    <scope>NUCLEOTIDE SEQUENCE [LARGE SCALE GENOMIC DNA]</scope>
    <source>
        <strain evidence="4 5">12815</strain>
        <strain evidence="3 6">14535</strain>
    </source>
</reference>
<dbReference type="EMBL" id="JACGCU010000008">
    <property type="protein sequence ID" value="MBA6058843.1"/>
    <property type="molecule type" value="Genomic_DNA"/>
</dbReference>
<dbReference type="PANTHER" id="PTHR30273">
    <property type="entry name" value="PERIPLASMIC SIGNAL SENSOR AND SIGMA FACTOR ACTIVATOR FECR-RELATED"/>
    <property type="match status" value="1"/>
</dbReference>
<dbReference type="GO" id="GO:0016989">
    <property type="term" value="F:sigma factor antagonist activity"/>
    <property type="evidence" value="ECO:0007669"/>
    <property type="project" value="TreeGrafter"/>
</dbReference>
<evidence type="ECO:0000259" key="1">
    <source>
        <dbReference type="Pfam" id="PF04773"/>
    </source>
</evidence>
<accession>A0A7W2KDW5</accession>
<proteinExistence type="predicted"/>
<dbReference type="RefSeq" id="WP_016488070.1">
    <property type="nucleotide sequence ID" value="NZ_JACGCU010000008.1"/>
</dbReference>
<dbReference type="Pfam" id="PF16220">
    <property type="entry name" value="DUF4880"/>
    <property type="match status" value="1"/>
</dbReference>
<evidence type="ECO:0000259" key="2">
    <source>
        <dbReference type="Pfam" id="PF16220"/>
    </source>
</evidence>
<organism evidence="4 5">
    <name type="scientific">Pseudomonas juntendi</name>
    <dbReference type="NCBI Taxonomy" id="2666183"/>
    <lineage>
        <taxon>Bacteria</taxon>
        <taxon>Pseudomonadati</taxon>
        <taxon>Pseudomonadota</taxon>
        <taxon>Gammaproteobacteria</taxon>
        <taxon>Pseudomonadales</taxon>
        <taxon>Pseudomonadaceae</taxon>
        <taxon>Pseudomonas</taxon>
    </lineage>
</organism>
<dbReference type="PANTHER" id="PTHR30273:SF2">
    <property type="entry name" value="PROTEIN FECR"/>
    <property type="match status" value="1"/>
</dbReference>
<dbReference type="Proteomes" id="UP000556620">
    <property type="component" value="Unassembled WGS sequence"/>
</dbReference>
<dbReference type="GeneID" id="83679349"/>
<comment type="caution">
    <text evidence="4">The sequence shown here is derived from an EMBL/GenBank/DDBJ whole genome shotgun (WGS) entry which is preliminary data.</text>
</comment>
<dbReference type="Proteomes" id="UP000545074">
    <property type="component" value="Unassembled WGS sequence"/>
</dbReference>
<dbReference type="InterPro" id="IPR006860">
    <property type="entry name" value="FecR"/>
</dbReference>
<dbReference type="EMBL" id="JACGCX010000002">
    <property type="protein sequence ID" value="MBA6096722.1"/>
    <property type="molecule type" value="Genomic_DNA"/>
</dbReference>
<sequence length="322" mass="35570">MTARIAPAIAEQAVEWMIELQAPSVSAGTVEQWQRWLHQHPEHARAWQRVESFAERLSGLANHAPIAHAALTATPTSNLDRRSALKVLVLAVASGTLAWNGRNTALWQNLNADYHSGVGEQRNVVLADGSQLLLNTDSAVDVRFDQAGRDLRLLRGEIQVNVVAAPALRPFRAQTGQGWVEAAQGRFLLRQESGYSRLAVRDGVVRLYPERLAGISVQAGQQLMFTRDQVGPLRTLSEADRAWTDGMLMASDMPLEQFLQELGRYRRGHLGCARSLAGVRVAGTYPLADTDRILQTLGVSLGAEVRRFTPYWVTLEPKNIQV</sequence>
<dbReference type="PIRSF" id="PIRSF018266">
    <property type="entry name" value="FecR"/>
    <property type="match status" value="1"/>
</dbReference>
<feature type="domain" description="FecR N-terminal" evidence="2">
    <location>
        <begin position="11"/>
        <end position="52"/>
    </location>
</feature>
<dbReference type="AlphaFoldDB" id="A0A7W2KDW5"/>
<evidence type="ECO:0000313" key="3">
    <source>
        <dbReference type="EMBL" id="MBA6058843.1"/>
    </source>
</evidence>
<dbReference type="Gene3D" id="2.60.120.1440">
    <property type="match status" value="1"/>
</dbReference>
<dbReference type="InterPro" id="IPR032623">
    <property type="entry name" value="FecR_N"/>
</dbReference>
<dbReference type="InterPro" id="IPR012373">
    <property type="entry name" value="Ferrdict_sens_TM"/>
</dbReference>